<gene>
    <name evidence="1" type="ORF">OIN60_01415</name>
</gene>
<proteinExistence type="predicted"/>
<accession>A0ABT9FLH9</accession>
<protein>
    <submittedName>
        <fullName evidence="1">Uncharacterized protein</fullName>
    </submittedName>
</protein>
<sequence>MLQQALQKLQQEIGKHSKDAYVQHVGAFLMGYVRQHQEHAAFILTEGKTITGSLAAMKEEARKKQSNRVGVLSDQEGFDIVLKYFGVPMQQDKAAVAAPVLKASLDDLL</sequence>
<organism evidence="1 2">
    <name type="scientific">Paenibacillus zeirhizosphaerae</name>
    <dbReference type="NCBI Taxonomy" id="2987519"/>
    <lineage>
        <taxon>Bacteria</taxon>
        <taxon>Bacillati</taxon>
        <taxon>Bacillota</taxon>
        <taxon>Bacilli</taxon>
        <taxon>Bacillales</taxon>
        <taxon>Paenibacillaceae</taxon>
        <taxon>Paenibacillus</taxon>
    </lineage>
</organism>
<evidence type="ECO:0000313" key="1">
    <source>
        <dbReference type="EMBL" id="MDP4095450.1"/>
    </source>
</evidence>
<name>A0ABT9FLH9_9BACL</name>
<reference evidence="1 2" key="1">
    <citation type="submission" date="2022-10" db="EMBL/GenBank/DDBJ databases">
        <title>Paenibacillus description and whole genome data of maize root bacterial community.</title>
        <authorList>
            <person name="Marton D."/>
            <person name="Farkas M."/>
            <person name="Cserhati M."/>
        </authorList>
    </citation>
    <scope>NUCLEOTIDE SEQUENCE [LARGE SCALE GENOMIC DNA]</scope>
    <source>
        <strain evidence="1 2">P96</strain>
    </source>
</reference>
<dbReference type="EMBL" id="JAPCKK010000001">
    <property type="protein sequence ID" value="MDP4095450.1"/>
    <property type="molecule type" value="Genomic_DNA"/>
</dbReference>
<keyword evidence="2" id="KW-1185">Reference proteome</keyword>
<evidence type="ECO:0000313" key="2">
    <source>
        <dbReference type="Proteomes" id="UP001241848"/>
    </source>
</evidence>
<dbReference type="RefSeq" id="WP_305753078.1">
    <property type="nucleotide sequence ID" value="NZ_JAPCKK010000001.1"/>
</dbReference>
<comment type="caution">
    <text evidence="1">The sequence shown here is derived from an EMBL/GenBank/DDBJ whole genome shotgun (WGS) entry which is preliminary data.</text>
</comment>
<dbReference type="Proteomes" id="UP001241848">
    <property type="component" value="Unassembled WGS sequence"/>
</dbReference>